<accession>A0A7K3LYY8</accession>
<dbReference type="GO" id="GO:0016829">
    <property type="term" value="F:lyase activity"/>
    <property type="evidence" value="ECO:0007669"/>
    <property type="project" value="UniProtKB-KW"/>
</dbReference>
<dbReference type="InterPro" id="IPR018300">
    <property type="entry name" value="Aminotrans_IV_CS"/>
</dbReference>
<dbReference type="GO" id="GO:0046394">
    <property type="term" value="P:carboxylic acid biosynthetic process"/>
    <property type="evidence" value="ECO:0007669"/>
    <property type="project" value="UniProtKB-ARBA"/>
</dbReference>
<evidence type="ECO:0000256" key="4">
    <source>
        <dbReference type="RuleBase" id="RU004106"/>
    </source>
</evidence>
<reference evidence="6 7" key="1">
    <citation type="submission" date="2019-11" db="EMBL/GenBank/DDBJ databases">
        <authorList>
            <person name="Li X.-J."/>
            <person name="Feng X.-M."/>
        </authorList>
    </citation>
    <scope>NUCLEOTIDE SEQUENCE [LARGE SCALE GENOMIC DNA]</scope>
    <source>
        <strain evidence="6 7">XMNu-373</strain>
    </source>
</reference>
<evidence type="ECO:0000256" key="1">
    <source>
        <dbReference type="ARBA" id="ARBA00001933"/>
    </source>
</evidence>
<dbReference type="InterPro" id="IPR043131">
    <property type="entry name" value="BCAT-like_N"/>
</dbReference>
<dbReference type="EMBL" id="WLZY01000001">
    <property type="protein sequence ID" value="NDL56236.1"/>
    <property type="molecule type" value="Genomic_DNA"/>
</dbReference>
<dbReference type="PROSITE" id="PS00770">
    <property type="entry name" value="AA_TRANSFER_CLASS_4"/>
    <property type="match status" value="1"/>
</dbReference>
<keyword evidence="3 5" id="KW-0663">Pyridoxal phosphate</keyword>
<name>A0A7K3LYY8_9ACTN</name>
<dbReference type="SUPFAM" id="SSF56752">
    <property type="entry name" value="D-aminoacid aminotransferase-like PLP-dependent enzymes"/>
    <property type="match status" value="1"/>
</dbReference>
<comment type="similarity">
    <text evidence="2 4">Belongs to the class-IV pyridoxal-phosphate-dependent aminotransferase family.</text>
</comment>
<comment type="cofactor">
    <cofactor evidence="1 5">
        <name>pyridoxal 5'-phosphate</name>
        <dbReference type="ChEBI" id="CHEBI:597326"/>
    </cofactor>
</comment>
<dbReference type="RefSeq" id="WP_162448852.1">
    <property type="nucleotide sequence ID" value="NZ_WLZY01000001.1"/>
</dbReference>
<dbReference type="InterPro" id="IPR050571">
    <property type="entry name" value="Class-IV_PLP-Dep_Aminotrnsfr"/>
</dbReference>
<dbReference type="InterPro" id="IPR036038">
    <property type="entry name" value="Aminotransferase-like"/>
</dbReference>
<dbReference type="Gene3D" id="3.30.470.10">
    <property type="match status" value="1"/>
</dbReference>
<dbReference type="PANTHER" id="PTHR42743">
    <property type="entry name" value="AMINO-ACID AMINOTRANSFERASE"/>
    <property type="match status" value="1"/>
</dbReference>
<proteinExistence type="inferred from homology"/>
<evidence type="ECO:0000313" key="7">
    <source>
        <dbReference type="Proteomes" id="UP000460435"/>
    </source>
</evidence>
<dbReference type="Pfam" id="PF01063">
    <property type="entry name" value="Aminotran_4"/>
    <property type="match status" value="1"/>
</dbReference>
<gene>
    <name evidence="6" type="ORF">F7O44_04015</name>
</gene>
<dbReference type="InterPro" id="IPR001544">
    <property type="entry name" value="Aminotrans_IV"/>
</dbReference>
<evidence type="ECO:0000313" key="6">
    <source>
        <dbReference type="EMBL" id="NDL56236.1"/>
    </source>
</evidence>
<evidence type="ECO:0000256" key="2">
    <source>
        <dbReference type="ARBA" id="ARBA00009320"/>
    </source>
</evidence>
<dbReference type="InterPro" id="IPR043132">
    <property type="entry name" value="BCAT-like_C"/>
</dbReference>
<dbReference type="GO" id="GO:0005829">
    <property type="term" value="C:cytosol"/>
    <property type="evidence" value="ECO:0007669"/>
    <property type="project" value="TreeGrafter"/>
</dbReference>
<dbReference type="Gene3D" id="3.20.10.10">
    <property type="entry name" value="D-amino Acid Aminotransferase, subunit A, domain 2"/>
    <property type="match status" value="1"/>
</dbReference>
<protein>
    <submittedName>
        <fullName evidence="6">4-amino-4-deoxychorismate lyase</fullName>
    </submittedName>
</protein>
<organism evidence="6 7">
    <name type="scientific">Phytoactinopolyspora mesophila</name>
    <dbReference type="NCBI Taxonomy" id="2650750"/>
    <lineage>
        <taxon>Bacteria</taxon>
        <taxon>Bacillati</taxon>
        <taxon>Actinomycetota</taxon>
        <taxon>Actinomycetes</taxon>
        <taxon>Jiangellales</taxon>
        <taxon>Jiangellaceae</taxon>
        <taxon>Phytoactinopolyspora</taxon>
    </lineage>
</organism>
<comment type="caution">
    <text evidence="6">The sequence shown here is derived from an EMBL/GenBank/DDBJ whole genome shotgun (WGS) entry which is preliminary data.</text>
</comment>
<dbReference type="Proteomes" id="UP000460435">
    <property type="component" value="Unassembled WGS sequence"/>
</dbReference>
<keyword evidence="7" id="KW-1185">Reference proteome</keyword>
<keyword evidence="6" id="KW-0456">Lyase</keyword>
<evidence type="ECO:0000256" key="3">
    <source>
        <dbReference type="ARBA" id="ARBA00022898"/>
    </source>
</evidence>
<dbReference type="PANTHER" id="PTHR42743:SF11">
    <property type="entry name" value="AMINODEOXYCHORISMATE LYASE"/>
    <property type="match status" value="1"/>
</dbReference>
<evidence type="ECO:0000256" key="5">
    <source>
        <dbReference type="RuleBase" id="RU004516"/>
    </source>
</evidence>
<sequence>MLIWVNGKLSPASEATVSALDHGLTVGDGVFETAKVVDGVPFAMERHFERLERSAVGLGLPAPDRDQVREACAEVLEQFGSPPLGRIRITYTGGVAPLGSGRGEDDAPTLIVACTAVEPYEPTTTVAVVPWRRNERGATAGLKSTSYAENVIALARAHQLGATEALVADTQDRLCEGTGSNVFVVVDGRLLTPSLATGCLAGITRALVLEWTEAEETDMDLAVLDEVDEIFLTSSVRDIQAVEAVIDVDGTRRELPAPGPVTAKAAEEFARRSAETSEP</sequence>
<dbReference type="AlphaFoldDB" id="A0A7K3LYY8"/>